<comment type="subunit">
    <text evidence="11">Component of the nexin-dynein regulatory complex (N-DRC). Interacts with CFAP52.</text>
</comment>
<evidence type="ECO:0000256" key="3">
    <source>
        <dbReference type="ARBA" id="ARBA00009071"/>
    </source>
</evidence>
<keyword evidence="5" id="KW-0963">Cytoplasm</keyword>
<feature type="coiled-coil region" evidence="12">
    <location>
        <begin position="291"/>
        <end position="325"/>
    </location>
</feature>
<keyword evidence="8" id="KW-0206">Cytoskeleton</keyword>
<evidence type="ECO:0000256" key="13">
    <source>
        <dbReference type="SAM" id="MobiDB-lite"/>
    </source>
</evidence>
<evidence type="ECO:0000256" key="9">
    <source>
        <dbReference type="ARBA" id="ARBA00023273"/>
    </source>
</evidence>
<evidence type="ECO:0000256" key="10">
    <source>
        <dbReference type="ARBA" id="ARBA00032180"/>
    </source>
</evidence>
<feature type="coiled-coil region" evidence="12">
    <location>
        <begin position="420"/>
        <end position="475"/>
    </location>
</feature>
<evidence type="ECO:0000313" key="15">
    <source>
        <dbReference type="RefSeq" id="XP_002732097.1"/>
    </source>
</evidence>
<proteinExistence type="inferred from homology"/>
<keyword evidence="7" id="KW-0969">Cilium</keyword>
<feature type="compositionally biased region" description="Polar residues" evidence="13">
    <location>
        <begin position="141"/>
        <end position="154"/>
    </location>
</feature>
<evidence type="ECO:0000256" key="2">
    <source>
        <dbReference type="ARBA" id="ARBA00004611"/>
    </source>
</evidence>
<keyword evidence="14" id="KW-1185">Reference proteome</keyword>
<dbReference type="GeneID" id="100376807"/>
<keyword evidence="6" id="KW-0282">Flagellum</keyword>
<evidence type="ECO:0000256" key="5">
    <source>
        <dbReference type="ARBA" id="ARBA00022490"/>
    </source>
</evidence>
<dbReference type="PROSITE" id="PS50096">
    <property type="entry name" value="IQ"/>
    <property type="match status" value="1"/>
</dbReference>
<feature type="region of interest" description="Disordered" evidence="13">
    <location>
        <begin position="339"/>
        <end position="366"/>
    </location>
</feature>
<feature type="compositionally biased region" description="Low complexity" evidence="13">
    <location>
        <begin position="179"/>
        <end position="196"/>
    </location>
</feature>
<dbReference type="RefSeq" id="XP_002732097.1">
    <property type="nucleotide sequence ID" value="XM_002732051.2"/>
</dbReference>
<dbReference type="CDD" id="cd23767">
    <property type="entry name" value="IQCD"/>
    <property type="match status" value="1"/>
</dbReference>
<accession>A0ABM0GKT3</accession>
<evidence type="ECO:0000313" key="14">
    <source>
        <dbReference type="Proteomes" id="UP000694865"/>
    </source>
</evidence>
<organism evidence="14 15">
    <name type="scientific">Saccoglossus kowalevskii</name>
    <name type="common">Acorn worm</name>
    <dbReference type="NCBI Taxonomy" id="10224"/>
    <lineage>
        <taxon>Eukaryota</taxon>
        <taxon>Metazoa</taxon>
        <taxon>Hemichordata</taxon>
        <taxon>Enteropneusta</taxon>
        <taxon>Harrimaniidae</taxon>
        <taxon>Saccoglossus</taxon>
    </lineage>
</organism>
<dbReference type="SMART" id="SM00015">
    <property type="entry name" value="IQ"/>
    <property type="match status" value="1"/>
</dbReference>
<comment type="function">
    <text evidence="1">Component of the nexin-dynein regulatory complex (N-DRC), a key regulator of ciliary/flagellar motility which maintains the alignment and integrity of the distal axoneme and regulates microtubule sliding in motile axonemes.</text>
</comment>
<evidence type="ECO:0000256" key="11">
    <source>
        <dbReference type="ARBA" id="ARBA00046836"/>
    </source>
</evidence>
<feature type="compositionally biased region" description="Basic and acidic residues" evidence="13">
    <location>
        <begin position="339"/>
        <end position="363"/>
    </location>
</feature>
<feature type="region of interest" description="Disordered" evidence="13">
    <location>
        <begin position="126"/>
        <end position="206"/>
    </location>
</feature>
<feature type="region of interest" description="Disordered" evidence="13">
    <location>
        <begin position="489"/>
        <end position="512"/>
    </location>
</feature>
<dbReference type="Pfam" id="PF00612">
    <property type="entry name" value="IQ"/>
    <property type="match status" value="1"/>
</dbReference>
<keyword evidence="12" id="KW-0175">Coiled coil</keyword>
<dbReference type="InterPro" id="IPR000048">
    <property type="entry name" value="IQ_motif_EF-hand-BS"/>
</dbReference>
<dbReference type="PANTHER" id="PTHR31598">
    <property type="entry name" value="IQ DOMAIN-CONTAINING PROTEIN D"/>
    <property type="match status" value="1"/>
</dbReference>
<comment type="subcellular location">
    <subcellularLocation>
        <location evidence="2">Cytoplasm</location>
        <location evidence="2">Cytoskeleton</location>
        <location evidence="2">Flagellum axoneme</location>
    </subcellularLocation>
</comment>
<evidence type="ECO:0000256" key="7">
    <source>
        <dbReference type="ARBA" id="ARBA00023069"/>
    </source>
</evidence>
<dbReference type="PANTHER" id="PTHR31598:SF1">
    <property type="entry name" value="DYNEIN REGULATORY COMPLEX PROTEIN 10"/>
    <property type="match status" value="1"/>
</dbReference>
<keyword evidence="9" id="KW-0966">Cell projection</keyword>
<evidence type="ECO:0000256" key="1">
    <source>
        <dbReference type="ARBA" id="ARBA00003029"/>
    </source>
</evidence>
<evidence type="ECO:0000256" key="8">
    <source>
        <dbReference type="ARBA" id="ARBA00023212"/>
    </source>
</evidence>
<name>A0ABM0GKT3_SACKO</name>
<dbReference type="Proteomes" id="UP000694865">
    <property type="component" value="Unplaced"/>
</dbReference>
<dbReference type="InterPro" id="IPR042815">
    <property type="entry name" value="DRC10"/>
</dbReference>
<sequence>MTDFAVRETLHLLEKVRVDGTAKDKMEAVIYPTAGPAAGLPKIRREPKQKKHDALRVLDPSRKKLTTIESQRILAAYEESIKRVEVVTLLPFVAENLDRFNVVLGGELVTAIEEYAELQKAYQQLVAPSEPERPTSKSSKRSATQISRRTTPASHHSVPAEGELPTVEPPGSRRGTPNSYRSSAGLSGRSSAASDAPSETVDPEAEAEKARNIEILKQHIGFACKNILRLFSSNPAAVNAVRAERQARDIESNAVIGYLNELREIIFEKLLTTPHEETKKDDYLKEITVREKKNSEVIKKLEGELESANDEKDEEISKRNDVIRRLKADLHQIEKFSEEHIRRTKSEADKQQQADLRNSEGKQQRLQTDLSGLRTQLANMIAEHRETELTLRKRKYKVETEVENWIQKYDADMGERQDEYEEVDAVYTEEKAQLNELEERFKTLEEEYKTIVEERRIAQEKKEREERELQMMIKAATVIQSFWRSFRCRKQLKGKKKKGKKGKGKSGKKKKK</sequence>
<protein>
    <recommendedName>
        <fullName evidence="4">Dynein regulatory complex protein 10</fullName>
    </recommendedName>
    <alternativeName>
        <fullName evidence="10">IQ domain-containing protein D</fullName>
    </alternativeName>
</protein>
<evidence type="ECO:0000256" key="4">
    <source>
        <dbReference type="ARBA" id="ARBA00021752"/>
    </source>
</evidence>
<evidence type="ECO:0000256" key="12">
    <source>
        <dbReference type="SAM" id="Coils"/>
    </source>
</evidence>
<gene>
    <name evidence="15" type="primary">LOC100376807</name>
</gene>
<reference evidence="15" key="1">
    <citation type="submission" date="2025-08" db="UniProtKB">
        <authorList>
            <consortium name="RefSeq"/>
        </authorList>
    </citation>
    <scope>IDENTIFICATION</scope>
    <source>
        <tissue evidence="15">Testes</tissue>
    </source>
</reference>
<comment type="similarity">
    <text evidence="3">Belongs to the DRC10 family.</text>
</comment>
<evidence type="ECO:0000256" key="6">
    <source>
        <dbReference type="ARBA" id="ARBA00022846"/>
    </source>
</evidence>